<dbReference type="PANTHER" id="PTHR28067:SF1">
    <property type="entry name" value="DNA REPLICATION REGULATOR SLD3"/>
    <property type="match status" value="1"/>
</dbReference>
<proteinExistence type="predicted"/>
<feature type="compositionally biased region" description="Basic residues" evidence="1">
    <location>
        <begin position="374"/>
        <end position="384"/>
    </location>
</feature>
<dbReference type="AlphaFoldDB" id="A0AAE0MF54"/>
<protein>
    <submittedName>
        <fullName evidence="3">DNA replication regulator SLD3-domain-containing protein</fullName>
    </submittedName>
</protein>
<comment type="caution">
    <text evidence="3">The sequence shown here is derived from an EMBL/GenBank/DDBJ whole genome shotgun (WGS) entry which is preliminary data.</text>
</comment>
<dbReference type="InterPro" id="IPR042511">
    <property type="entry name" value="Sld3"/>
</dbReference>
<dbReference type="Gene3D" id="1.20.58.2130">
    <property type="match status" value="1"/>
</dbReference>
<evidence type="ECO:0000313" key="4">
    <source>
        <dbReference type="Proteomes" id="UP001283341"/>
    </source>
</evidence>
<feature type="compositionally biased region" description="Basic and acidic residues" evidence="1">
    <location>
        <begin position="362"/>
        <end position="373"/>
    </location>
</feature>
<dbReference type="GO" id="GO:0006270">
    <property type="term" value="P:DNA replication initiation"/>
    <property type="evidence" value="ECO:0007669"/>
    <property type="project" value="InterPro"/>
</dbReference>
<feature type="region of interest" description="Disordered" evidence="1">
    <location>
        <begin position="208"/>
        <end position="239"/>
    </location>
</feature>
<feature type="region of interest" description="Disordered" evidence="1">
    <location>
        <begin position="566"/>
        <end position="596"/>
    </location>
</feature>
<dbReference type="EMBL" id="JAUEDM010000001">
    <property type="protein sequence ID" value="KAK3330197.1"/>
    <property type="molecule type" value="Genomic_DNA"/>
</dbReference>
<dbReference type="PANTHER" id="PTHR28067">
    <property type="entry name" value="DNA REPLICATION REGULATOR SLD3"/>
    <property type="match status" value="1"/>
</dbReference>
<gene>
    <name evidence="3" type="ORF">B0H66DRAFT_489463</name>
</gene>
<reference evidence="3" key="1">
    <citation type="journal article" date="2023" name="Mol. Phylogenet. Evol.">
        <title>Genome-scale phylogeny and comparative genomics of the fungal order Sordariales.</title>
        <authorList>
            <person name="Hensen N."/>
            <person name="Bonometti L."/>
            <person name="Westerberg I."/>
            <person name="Brannstrom I.O."/>
            <person name="Guillou S."/>
            <person name="Cros-Aarteil S."/>
            <person name="Calhoun S."/>
            <person name="Haridas S."/>
            <person name="Kuo A."/>
            <person name="Mondo S."/>
            <person name="Pangilinan J."/>
            <person name="Riley R."/>
            <person name="LaButti K."/>
            <person name="Andreopoulos B."/>
            <person name="Lipzen A."/>
            <person name="Chen C."/>
            <person name="Yan M."/>
            <person name="Daum C."/>
            <person name="Ng V."/>
            <person name="Clum A."/>
            <person name="Steindorff A."/>
            <person name="Ohm R.A."/>
            <person name="Martin F."/>
            <person name="Silar P."/>
            <person name="Natvig D.O."/>
            <person name="Lalanne C."/>
            <person name="Gautier V."/>
            <person name="Ament-Velasquez S.L."/>
            <person name="Kruys A."/>
            <person name="Hutchinson M.I."/>
            <person name="Powell A.J."/>
            <person name="Barry K."/>
            <person name="Miller A.N."/>
            <person name="Grigoriev I.V."/>
            <person name="Debuchy R."/>
            <person name="Gladieux P."/>
            <person name="Hiltunen Thoren M."/>
            <person name="Johannesson H."/>
        </authorList>
    </citation>
    <scope>NUCLEOTIDE SEQUENCE</scope>
    <source>
        <strain evidence="3">CBS 118394</strain>
    </source>
</reference>
<dbReference type="GO" id="GO:0031261">
    <property type="term" value="C:DNA replication preinitiation complex"/>
    <property type="evidence" value="ECO:0007669"/>
    <property type="project" value="TreeGrafter"/>
</dbReference>
<dbReference type="Proteomes" id="UP001283341">
    <property type="component" value="Unassembled WGS sequence"/>
</dbReference>
<feature type="region of interest" description="Disordered" evidence="1">
    <location>
        <begin position="1"/>
        <end position="40"/>
    </location>
</feature>
<dbReference type="InterPro" id="IPR013948">
    <property type="entry name" value="DNA_replication_reg_Sld3_C"/>
</dbReference>
<accession>A0AAE0MF54</accession>
<evidence type="ECO:0000313" key="3">
    <source>
        <dbReference type="EMBL" id="KAK3330197.1"/>
    </source>
</evidence>
<feature type="domain" description="DNA replication regulator Sld3 C-terminal" evidence="2">
    <location>
        <begin position="284"/>
        <end position="832"/>
    </location>
</feature>
<dbReference type="Pfam" id="PF08639">
    <property type="entry name" value="Sld3_STD"/>
    <property type="match status" value="1"/>
</dbReference>
<organism evidence="3 4">
    <name type="scientific">Apodospora peruviana</name>
    <dbReference type="NCBI Taxonomy" id="516989"/>
    <lineage>
        <taxon>Eukaryota</taxon>
        <taxon>Fungi</taxon>
        <taxon>Dikarya</taxon>
        <taxon>Ascomycota</taxon>
        <taxon>Pezizomycotina</taxon>
        <taxon>Sordariomycetes</taxon>
        <taxon>Sordariomycetidae</taxon>
        <taxon>Sordariales</taxon>
        <taxon>Lasiosphaeriaceae</taxon>
        <taxon>Apodospora</taxon>
    </lineage>
</organism>
<sequence>MSFTPRPASSVSRPASRASGTGSALSSSLSDSKKRRRESSLGAVATDDLLKAPVVIKPYPSTLAVKPRILHPLMLLPREQLPLSMLDLAQPHGDFPSSRLFESRIKILDLEGRLGSNVLIARSETSRMVYVIEREGDDGLYVLCRLGSWVDVEKLAQRATVVCNQRLRPSKAATLAATALPAFITPQMHKESKRKRLAIDEIHSMVRKRSSTIADKEQESQLPTPTEISPEPGMPSDVGGVISAEATVTALTGTPLQSPKLQQPPVVQQTPGENSLSQPNAEAIFQSIRTQYFEALYLSKGSLAYFAKGPLSRARAAFHLDCDSTLEMNDLIDFLRSLVITTVLIDKKYRETIPGIMSKMNTHVEDSDNEESKTRKRKPKKPKLGKNGMYPSEDEHVRRWWTLTKPASHDEDGVTVAAMETKYHVSCLRRRETQLQMILILEILALEPLRRPVETVEDNQLPGMEYQVVPQEPQQDTATKKRKKTNLPVLLDVHADRLCIWQSVTLDDVKSLAESQQTFTDGDESEKSQKGNSDPLRDFCVDIIVPFFSARLPELCDSINRKLGGPTIQAPPKEKYAKPTIPTKPKPGAPLKRPSALKKDKVKTLERVLSNERMRRSVSRGPSGALALMRSASATTIPGLKREGSEPLLAMLPRAEAKPSSLKDRPVNVFSRRSSSGVVGGTEDSKAKKVALVEAELKEAILALKRPNRALAGKELVEAAEKRAVSAMPPQKKLKRPPARVSGVQVKATPANNRFMDVLAAESQQQQQQLGQFGDMMHSVLPPSSASVVPASSAPPRRFSNMLLAAGAAATNTTITNAASVMTYQVSATPTRKPTVAAVGGEEDTRSILGSSPIMARKAAPATRHLAVPRVRLGGSNNNGLGGLGDLPSSPGLTGLFETPVNRRASKDNIRTKMMVATVDDTPIKARLFPAATATANKAPVQVLGGENGGMAMGKKSDGVHQQQQHLDIYQRLGWDDDLLDDL</sequence>
<feature type="region of interest" description="Disordered" evidence="1">
    <location>
        <begin position="254"/>
        <end position="277"/>
    </location>
</feature>
<name>A0AAE0MF54_9PEZI</name>
<evidence type="ECO:0000256" key="1">
    <source>
        <dbReference type="SAM" id="MobiDB-lite"/>
    </source>
</evidence>
<feature type="compositionally biased region" description="Low complexity" evidence="1">
    <location>
        <begin position="1"/>
        <end position="30"/>
    </location>
</feature>
<keyword evidence="4" id="KW-1185">Reference proteome</keyword>
<reference evidence="3" key="2">
    <citation type="submission" date="2023-06" db="EMBL/GenBank/DDBJ databases">
        <authorList>
            <consortium name="Lawrence Berkeley National Laboratory"/>
            <person name="Haridas S."/>
            <person name="Hensen N."/>
            <person name="Bonometti L."/>
            <person name="Westerberg I."/>
            <person name="Brannstrom I.O."/>
            <person name="Guillou S."/>
            <person name="Cros-Aarteil S."/>
            <person name="Calhoun S."/>
            <person name="Kuo A."/>
            <person name="Mondo S."/>
            <person name="Pangilinan J."/>
            <person name="Riley R."/>
            <person name="Labutti K."/>
            <person name="Andreopoulos B."/>
            <person name="Lipzen A."/>
            <person name="Chen C."/>
            <person name="Yanf M."/>
            <person name="Daum C."/>
            <person name="Ng V."/>
            <person name="Clum A."/>
            <person name="Steindorff A."/>
            <person name="Ohm R."/>
            <person name="Martin F."/>
            <person name="Silar P."/>
            <person name="Natvig D."/>
            <person name="Lalanne C."/>
            <person name="Gautier V."/>
            <person name="Ament-Velasquez S.L."/>
            <person name="Kruys A."/>
            <person name="Hutchinson M.I."/>
            <person name="Powell A.J."/>
            <person name="Barry K."/>
            <person name="Miller A.N."/>
            <person name="Grigoriev I.V."/>
            <person name="Debuchy R."/>
            <person name="Gladieux P."/>
            <person name="Thoren M.H."/>
            <person name="Johannesson H."/>
        </authorList>
    </citation>
    <scope>NUCLEOTIDE SEQUENCE</scope>
    <source>
        <strain evidence="3">CBS 118394</strain>
    </source>
</reference>
<evidence type="ECO:0000259" key="2">
    <source>
        <dbReference type="Pfam" id="PF08639"/>
    </source>
</evidence>
<feature type="region of interest" description="Disordered" evidence="1">
    <location>
        <begin position="360"/>
        <end position="390"/>
    </location>
</feature>